<evidence type="ECO:0000313" key="3">
    <source>
        <dbReference type="Proteomes" id="UP001153737"/>
    </source>
</evidence>
<keyword evidence="1" id="KW-0732">Signal</keyword>
<dbReference type="SUPFAM" id="SSF47565">
    <property type="entry name" value="Insect pheromone/odorant-binding proteins"/>
    <property type="match status" value="1"/>
</dbReference>
<feature type="chain" id="PRO_5040261211" evidence="1">
    <location>
        <begin position="19"/>
        <end position="167"/>
    </location>
</feature>
<dbReference type="GO" id="GO:0005549">
    <property type="term" value="F:odorant binding"/>
    <property type="evidence" value="ECO:0007669"/>
    <property type="project" value="InterPro"/>
</dbReference>
<dbReference type="Proteomes" id="UP001153737">
    <property type="component" value="Chromosome 8"/>
</dbReference>
<dbReference type="InterPro" id="IPR036728">
    <property type="entry name" value="PBP_GOBP_sf"/>
</dbReference>
<dbReference type="Pfam" id="PF01395">
    <property type="entry name" value="PBP_GOBP"/>
    <property type="match status" value="1"/>
</dbReference>
<organism evidence="2 3">
    <name type="scientific">Phaedon cochleariae</name>
    <name type="common">Mustard beetle</name>
    <dbReference type="NCBI Taxonomy" id="80249"/>
    <lineage>
        <taxon>Eukaryota</taxon>
        <taxon>Metazoa</taxon>
        <taxon>Ecdysozoa</taxon>
        <taxon>Arthropoda</taxon>
        <taxon>Hexapoda</taxon>
        <taxon>Insecta</taxon>
        <taxon>Pterygota</taxon>
        <taxon>Neoptera</taxon>
        <taxon>Endopterygota</taxon>
        <taxon>Coleoptera</taxon>
        <taxon>Polyphaga</taxon>
        <taxon>Cucujiformia</taxon>
        <taxon>Chrysomeloidea</taxon>
        <taxon>Chrysomelidae</taxon>
        <taxon>Chrysomelinae</taxon>
        <taxon>Chrysomelini</taxon>
        <taxon>Phaedon</taxon>
    </lineage>
</organism>
<proteinExistence type="predicted"/>
<dbReference type="OrthoDB" id="6702328at2759"/>
<accession>A0A9P0DQJ5</accession>
<gene>
    <name evidence="2" type="ORF">PHAECO_LOCUS11515</name>
</gene>
<feature type="signal peptide" evidence="1">
    <location>
        <begin position="1"/>
        <end position="18"/>
    </location>
</feature>
<name>A0A9P0DQJ5_PHACE</name>
<reference evidence="2" key="2">
    <citation type="submission" date="2022-10" db="EMBL/GenBank/DDBJ databases">
        <authorList>
            <consortium name="ENA_rothamsted_submissions"/>
            <consortium name="culmorum"/>
            <person name="King R."/>
        </authorList>
    </citation>
    <scope>NUCLEOTIDE SEQUENCE</scope>
</reference>
<dbReference type="EMBL" id="OU896714">
    <property type="protein sequence ID" value="CAH1179176.1"/>
    <property type="molecule type" value="Genomic_DNA"/>
</dbReference>
<dbReference type="Gene3D" id="1.10.238.20">
    <property type="entry name" value="Pheromone/general odorant binding protein domain"/>
    <property type="match status" value="1"/>
</dbReference>
<keyword evidence="3" id="KW-1185">Reference proteome</keyword>
<dbReference type="CDD" id="cd23992">
    <property type="entry name" value="PBP_GOBP"/>
    <property type="match status" value="1"/>
</dbReference>
<dbReference type="InterPro" id="IPR006170">
    <property type="entry name" value="PBP/GOBP"/>
</dbReference>
<protein>
    <submittedName>
        <fullName evidence="2">Uncharacterized protein</fullName>
    </submittedName>
</protein>
<reference evidence="2" key="1">
    <citation type="submission" date="2022-01" db="EMBL/GenBank/DDBJ databases">
        <authorList>
            <person name="King R."/>
        </authorList>
    </citation>
    <scope>NUCLEOTIDE SEQUENCE</scope>
</reference>
<evidence type="ECO:0000256" key="1">
    <source>
        <dbReference type="SAM" id="SignalP"/>
    </source>
</evidence>
<evidence type="ECO:0000313" key="2">
    <source>
        <dbReference type="EMBL" id="CAH1179176.1"/>
    </source>
</evidence>
<dbReference type="AlphaFoldDB" id="A0A9P0DQJ5"/>
<dbReference type="SMART" id="SM00708">
    <property type="entry name" value="PhBP"/>
    <property type="match status" value="1"/>
</dbReference>
<sequence>MLIMKTLCVLLIVIGTISIDAHLAEEEFPPAFFHLISKVRKHCLDSFPISETERENARMGNFDDNDTEMKKYVTCLFTKSGFTDKSLHMNKALLNAFIPKVLKEGNGVEMIIECSDKAREKLADHPFEDKVWDMLKCMYHGDPVLFSAFYPTLTYSTIRIVRRRRMF</sequence>